<dbReference type="InterPro" id="IPR013815">
    <property type="entry name" value="ATP_grasp_subdomain_1"/>
</dbReference>
<dbReference type="RefSeq" id="WP_130609817.1">
    <property type="nucleotide sequence ID" value="NZ_SGIU01000001.1"/>
</dbReference>
<name>A0A4Q8QJJ2_9FLAO</name>
<dbReference type="Proteomes" id="UP000291981">
    <property type="component" value="Unassembled WGS sequence"/>
</dbReference>
<dbReference type="Gene3D" id="3.30.1490.20">
    <property type="entry name" value="ATP-grasp fold, A domain"/>
    <property type="match status" value="1"/>
</dbReference>
<dbReference type="PANTHER" id="PTHR39217:SF1">
    <property type="entry name" value="GLUTATHIONE SYNTHETASE"/>
    <property type="match status" value="1"/>
</dbReference>
<feature type="domain" description="ATP-grasp fold RimK-type" evidence="1">
    <location>
        <begin position="181"/>
        <end position="271"/>
    </location>
</feature>
<organism evidence="2 3">
    <name type="scientific">Flagellimonas allohymeniacidonis</name>
    <dbReference type="NCBI Taxonomy" id="2517819"/>
    <lineage>
        <taxon>Bacteria</taxon>
        <taxon>Pseudomonadati</taxon>
        <taxon>Bacteroidota</taxon>
        <taxon>Flavobacteriia</taxon>
        <taxon>Flavobacteriales</taxon>
        <taxon>Flavobacteriaceae</taxon>
        <taxon>Flagellimonas</taxon>
    </lineage>
</organism>
<dbReference type="AlphaFoldDB" id="A0A4Q8QJJ2"/>
<dbReference type="PANTHER" id="PTHR39217">
    <property type="match status" value="1"/>
</dbReference>
<evidence type="ECO:0000313" key="2">
    <source>
        <dbReference type="EMBL" id="TAI48913.1"/>
    </source>
</evidence>
<accession>A0A4Q8QJJ2</accession>
<dbReference type="SUPFAM" id="SSF56059">
    <property type="entry name" value="Glutathione synthetase ATP-binding domain-like"/>
    <property type="match status" value="1"/>
</dbReference>
<keyword evidence="3" id="KW-1185">Reference proteome</keyword>
<dbReference type="InterPro" id="IPR013651">
    <property type="entry name" value="ATP-grasp_RimK-type"/>
</dbReference>
<dbReference type="InterPro" id="IPR053191">
    <property type="entry name" value="DcsG_Biosynth_Enzyme"/>
</dbReference>
<gene>
    <name evidence="2" type="ORF">EW142_03705</name>
</gene>
<proteinExistence type="predicted"/>
<reference evidence="2 3" key="1">
    <citation type="submission" date="2019-02" db="EMBL/GenBank/DDBJ databases">
        <title>Draft genome sequence of Muricauda sp. 176CP4-71.</title>
        <authorList>
            <person name="Park J.-S."/>
        </authorList>
    </citation>
    <scope>NUCLEOTIDE SEQUENCE [LARGE SCALE GENOMIC DNA]</scope>
    <source>
        <strain evidence="2 3">176CP4-71</strain>
    </source>
</reference>
<dbReference type="OrthoDB" id="3373978at2"/>
<sequence length="309" mass="36062">MAYDLVILTEPRYLNPKESNPYVDNVILEDTLVREALEKLGLKVTRKSWDDNVFDWTSSKHALFRATWDYFDRYDEFFKWFQKAKSQTNFINSAELISWNIDKHYLRDLENKGVRIPTTMYVEPSTQTTLERSIHDAKTNLGFKTEELVLKPCIAGAARHTYKFNVSEWTKYENIFQELISNEAMMLQEFQKNIVDEGEISMMVFDGKFTHAVLKIAKAGDFRVQDDYGGTVHSYLPSAEEIAFAEKVVKACSEMPLYARVDIFKDNDGHWALAELEIFEPELWFRLHPEAAKVLAESIYSKMMHEKAF</sequence>
<protein>
    <recommendedName>
        <fullName evidence="1">ATP-grasp fold RimK-type domain-containing protein</fullName>
    </recommendedName>
</protein>
<evidence type="ECO:0000313" key="3">
    <source>
        <dbReference type="Proteomes" id="UP000291981"/>
    </source>
</evidence>
<evidence type="ECO:0000259" key="1">
    <source>
        <dbReference type="Pfam" id="PF08443"/>
    </source>
</evidence>
<dbReference type="Gene3D" id="3.30.470.20">
    <property type="entry name" value="ATP-grasp fold, B domain"/>
    <property type="match status" value="1"/>
</dbReference>
<dbReference type="GO" id="GO:0005524">
    <property type="term" value="F:ATP binding"/>
    <property type="evidence" value="ECO:0007669"/>
    <property type="project" value="InterPro"/>
</dbReference>
<dbReference type="Pfam" id="PF08443">
    <property type="entry name" value="RimK"/>
    <property type="match status" value="1"/>
</dbReference>
<comment type="caution">
    <text evidence="2">The sequence shown here is derived from an EMBL/GenBank/DDBJ whole genome shotgun (WGS) entry which is preliminary data.</text>
</comment>
<dbReference type="EMBL" id="SGIU01000001">
    <property type="protein sequence ID" value="TAI48913.1"/>
    <property type="molecule type" value="Genomic_DNA"/>
</dbReference>